<proteinExistence type="predicted"/>
<sequence length="587" mass="66572">MLWHTLTLDFEGVNTSETADLNPFTDYRLLVEFSNGETSYLIRGFYAADGEAENTSATSGNIWRVRFTPDAVGPWTYKAQFHKGENIAINRDASVGEPIELDKAVGTFDVAPSTATGVDFRASDRGRLRKDGRFFRFESSGKYWLKGGPNSPENLLGYVGFDDTYRLVKRSRDGEASTEGEIHAFEPHRKDWNEGDPLWGLKSGEPRGHSMIGAMNYLAEEGMNVVYFLTNNITGDGNDVWPYVSPTEFDRFDVSKLEQWNVLFDHMQSKGILLHMVTQETENERLLDDGETEFYRSLYYAELISRFGHHPALIWNLGEENGPSSWMQTGQTDQQRKDMASFFAENDPYDHTVVLHSHAAAGDIDHIFAPLLGHAPLDGMSLQIENGEDVYETTRNWHKRSTDAGNQWLITMDEIGPWFNGALPDSFDPDHDDLRRHVLWGHLLAGGAGVEWYFGGRFPSSDISAEDWRTRQNLWTQTRYALEFFDQHLPYWKMGDCEGVIARPDVYCLAVPNEIYAFYMPGRGSSMVYLPELDAGEYIVDWFDPKRGGNLQTGSVRRLGKGGGQFIGYAPNTETTDWVVLIRKQSN</sequence>
<dbReference type="Proteomes" id="UP000600865">
    <property type="component" value="Unassembled WGS sequence"/>
</dbReference>
<dbReference type="Pfam" id="PF16586">
    <property type="entry name" value="DUF5060"/>
    <property type="match status" value="1"/>
</dbReference>
<organism evidence="2 3">
    <name type="scientific">Litorimonas cladophorae</name>
    <dbReference type="NCBI Taxonomy" id="1220491"/>
    <lineage>
        <taxon>Bacteria</taxon>
        <taxon>Pseudomonadati</taxon>
        <taxon>Pseudomonadota</taxon>
        <taxon>Alphaproteobacteria</taxon>
        <taxon>Maricaulales</taxon>
        <taxon>Robiginitomaculaceae</taxon>
    </lineage>
</organism>
<evidence type="ECO:0000313" key="2">
    <source>
        <dbReference type="EMBL" id="GGX70244.1"/>
    </source>
</evidence>
<gene>
    <name evidence="2" type="ORF">GCM10011309_20410</name>
</gene>
<feature type="domain" description="DUF5060" evidence="1">
    <location>
        <begin position="3"/>
        <end position="81"/>
    </location>
</feature>
<comment type="caution">
    <text evidence="2">The sequence shown here is derived from an EMBL/GenBank/DDBJ whole genome shotgun (WGS) entry which is preliminary data.</text>
</comment>
<keyword evidence="3" id="KW-1185">Reference proteome</keyword>
<dbReference type="InterPro" id="IPR032260">
    <property type="entry name" value="DUF5060"/>
</dbReference>
<name>A0A918KNW4_9PROT</name>
<protein>
    <recommendedName>
        <fullName evidence="1">DUF5060 domain-containing protein</fullName>
    </recommendedName>
</protein>
<reference evidence="2 3" key="1">
    <citation type="journal article" date="2014" name="Int. J. Syst. Evol. Microbiol.">
        <title>Complete genome sequence of Corynebacterium casei LMG S-19264T (=DSM 44701T), isolated from a smear-ripened cheese.</title>
        <authorList>
            <consortium name="US DOE Joint Genome Institute (JGI-PGF)"/>
            <person name="Walter F."/>
            <person name="Albersmeier A."/>
            <person name="Kalinowski J."/>
            <person name="Ruckert C."/>
        </authorList>
    </citation>
    <scope>NUCLEOTIDE SEQUENCE [LARGE SCALE GENOMIC DNA]</scope>
    <source>
        <strain evidence="2 3">KCTC 23968</strain>
    </source>
</reference>
<dbReference type="Gene3D" id="2.60.40.10">
    <property type="entry name" value="Immunoglobulins"/>
    <property type="match status" value="1"/>
</dbReference>
<dbReference type="Gene3D" id="3.20.20.80">
    <property type="entry name" value="Glycosidases"/>
    <property type="match status" value="1"/>
</dbReference>
<evidence type="ECO:0000313" key="3">
    <source>
        <dbReference type="Proteomes" id="UP000600865"/>
    </source>
</evidence>
<accession>A0A918KNW4</accession>
<evidence type="ECO:0000259" key="1">
    <source>
        <dbReference type="Pfam" id="PF16586"/>
    </source>
</evidence>
<dbReference type="InterPro" id="IPR013783">
    <property type="entry name" value="Ig-like_fold"/>
</dbReference>
<dbReference type="AlphaFoldDB" id="A0A918KNW4"/>
<dbReference type="EMBL" id="BMYV01000002">
    <property type="protein sequence ID" value="GGX70244.1"/>
    <property type="molecule type" value="Genomic_DNA"/>
</dbReference>